<protein>
    <submittedName>
        <fullName evidence="3">Chitin-binding protein</fullName>
    </submittedName>
</protein>
<dbReference type="SUPFAM" id="SSF81296">
    <property type="entry name" value="E set domains"/>
    <property type="match status" value="1"/>
</dbReference>
<comment type="caution">
    <text evidence="3">The sequence shown here is derived from an EMBL/GenBank/DDBJ whole genome shotgun (WGS) entry which is preliminary data.</text>
</comment>
<evidence type="ECO:0000256" key="1">
    <source>
        <dbReference type="SAM" id="MobiDB-lite"/>
    </source>
</evidence>
<dbReference type="PANTHER" id="PTHR34823">
    <property type="entry name" value="GLCNAC-BINDING PROTEIN A"/>
    <property type="match status" value="1"/>
</dbReference>
<dbReference type="CDD" id="cd21177">
    <property type="entry name" value="LPMO_AA10"/>
    <property type="match status" value="1"/>
</dbReference>
<dbReference type="Proteomes" id="UP000248627">
    <property type="component" value="Unassembled WGS sequence"/>
</dbReference>
<dbReference type="OrthoDB" id="5179374at2"/>
<feature type="compositionally biased region" description="Basic residues" evidence="1">
    <location>
        <begin position="318"/>
        <end position="327"/>
    </location>
</feature>
<accession>A0A2W2C4D5</accession>
<dbReference type="PANTHER" id="PTHR34823:SF1">
    <property type="entry name" value="CHITIN-BINDING TYPE-4 DOMAIN-CONTAINING PROTEIN"/>
    <property type="match status" value="1"/>
</dbReference>
<feature type="region of interest" description="Disordered" evidence="1">
    <location>
        <begin position="203"/>
        <end position="245"/>
    </location>
</feature>
<keyword evidence="2" id="KW-0732">Signal</keyword>
<feature type="region of interest" description="Disordered" evidence="1">
    <location>
        <begin position="302"/>
        <end position="327"/>
    </location>
</feature>
<feature type="compositionally biased region" description="Low complexity" evidence="1">
    <location>
        <begin position="215"/>
        <end position="245"/>
    </location>
</feature>
<keyword evidence="4" id="KW-1185">Reference proteome</keyword>
<proteinExistence type="predicted"/>
<gene>
    <name evidence="3" type="ORF">C1I93_17935</name>
</gene>
<reference evidence="3 4" key="1">
    <citation type="submission" date="2018-01" db="EMBL/GenBank/DDBJ databases">
        <title>Draft genome sequence of Jishengella endophytica.</title>
        <authorList>
            <person name="Sahin N."/>
            <person name="Ay H."/>
            <person name="Saygin H."/>
        </authorList>
    </citation>
    <scope>NUCLEOTIDE SEQUENCE [LARGE SCALE GENOMIC DNA]</scope>
    <source>
        <strain evidence="3 4">DSM 45430</strain>
    </source>
</reference>
<feature type="signal peptide" evidence="2">
    <location>
        <begin position="1"/>
        <end position="25"/>
    </location>
</feature>
<dbReference type="RefSeq" id="WP_111244446.1">
    <property type="nucleotide sequence ID" value="NZ_AP023358.1"/>
</dbReference>
<dbReference type="AlphaFoldDB" id="A0A2W2C4D5"/>
<evidence type="ECO:0000313" key="3">
    <source>
        <dbReference type="EMBL" id="PZF93412.1"/>
    </source>
</evidence>
<evidence type="ECO:0000256" key="2">
    <source>
        <dbReference type="SAM" id="SignalP"/>
    </source>
</evidence>
<organism evidence="3 4">
    <name type="scientific">Micromonospora endophytica</name>
    <dbReference type="NCBI Taxonomy" id="515350"/>
    <lineage>
        <taxon>Bacteria</taxon>
        <taxon>Bacillati</taxon>
        <taxon>Actinomycetota</taxon>
        <taxon>Actinomycetes</taxon>
        <taxon>Micromonosporales</taxon>
        <taxon>Micromonosporaceae</taxon>
        <taxon>Micromonospora</taxon>
    </lineage>
</organism>
<dbReference type="EMBL" id="POTX01000122">
    <property type="protein sequence ID" value="PZF93412.1"/>
    <property type="molecule type" value="Genomic_DNA"/>
</dbReference>
<evidence type="ECO:0000313" key="4">
    <source>
        <dbReference type="Proteomes" id="UP000248627"/>
    </source>
</evidence>
<dbReference type="InterPro" id="IPR051024">
    <property type="entry name" value="GlcNAc_Chitin_IntDeg"/>
</dbReference>
<dbReference type="InterPro" id="IPR014756">
    <property type="entry name" value="Ig_E-set"/>
</dbReference>
<feature type="chain" id="PRO_5043983059" evidence="2">
    <location>
        <begin position="26"/>
        <end position="327"/>
    </location>
</feature>
<name>A0A2W2C4D5_9ACTN</name>
<dbReference type="Gene3D" id="2.70.50.50">
    <property type="entry name" value="chitin-binding protein cbp21"/>
    <property type="match status" value="1"/>
</dbReference>
<dbReference type="InterPro" id="IPR004302">
    <property type="entry name" value="Cellulose/chitin-bd_N"/>
</dbReference>
<dbReference type="Pfam" id="PF03067">
    <property type="entry name" value="LPMO_10"/>
    <property type="match status" value="1"/>
</dbReference>
<sequence>MTVRRIAAMLAAVAAATIGASPAYAQGAPSFPVGRALACAPNGEHAETAACLAAIRTGAAVREWDNIRVYGVDGRDREQIPDGELCSGGLSAYQGLDLARTDWPTTRLTAGAQLTFRYRSTVPHQGVFRFYLTRADYLGTGKLTWADLDTMPFLRVADPQLRDGEYQMSVRLPADRTGRHIIYTIWQTSDSADTYYSCSDVEIQPPGSRAQPSSVPVADVTTPPAADAAAEPTAPGGDAAAGDEGLIGDAATDASRNELPAGALARPVASVSSLDGLSWPLYAGGALGVLLLVLVGKWLRGSRGSRSGPPPGRPCTVRNHRANPRIW</sequence>